<evidence type="ECO:0000313" key="1">
    <source>
        <dbReference type="EMBL" id="MBB2496694.1"/>
    </source>
</evidence>
<name>A0A7W4QBH0_9GAMM</name>
<accession>A0A7W4QBH0</accession>
<gene>
    <name evidence="1" type="ORF">H3H51_16850</name>
</gene>
<proteinExistence type="predicted"/>
<evidence type="ECO:0000313" key="2">
    <source>
        <dbReference type="Proteomes" id="UP000542720"/>
    </source>
</evidence>
<organism evidence="1 2">
    <name type="scientific">Aquipseudomonas ullengensis</name>
    <dbReference type="NCBI Taxonomy" id="2759166"/>
    <lineage>
        <taxon>Bacteria</taxon>
        <taxon>Pseudomonadati</taxon>
        <taxon>Pseudomonadota</taxon>
        <taxon>Gammaproteobacteria</taxon>
        <taxon>Pseudomonadales</taxon>
        <taxon>Pseudomonadaceae</taxon>
        <taxon>Aquipseudomonas</taxon>
    </lineage>
</organism>
<dbReference type="AlphaFoldDB" id="A0A7W4QBH0"/>
<sequence>MLLIDKRLSKPLTHGPRSNRLNAFLIPARHLVVKHLHFQVFTLGVMEDGGNSLAASALFPLTADIDSICTGHLVAVGGFPPTPHTNVALLLVDDQWRDGRGF</sequence>
<comment type="caution">
    <text evidence="1">The sequence shown here is derived from an EMBL/GenBank/DDBJ whole genome shotgun (WGS) entry which is preliminary data.</text>
</comment>
<dbReference type="EMBL" id="JACJUD010000005">
    <property type="protein sequence ID" value="MBB2496694.1"/>
    <property type="molecule type" value="Genomic_DNA"/>
</dbReference>
<dbReference type="Proteomes" id="UP000542720">
    <property type="component" value="Unassembled WGS sequence"/>
</dbReference>
<protein>
    <submittedName>
        <fullName evidence="1">Uncharacterized protein</fullName>
    </submittedName>
</protein>
<dbReference type="RefSeq" id="WP_183090220.1">
    <property type="nucleotide sequence ID" value="NZ_JACJUD010000005.1"/>
</dbReference>
<keyword evidence="2" id="KW-1185">Reference proteome</keyword>
<reference evidence="1 2" key="1">
    <citation type="submission" date="2020-08" db="EMBL/GenBank/DDBJ databases">
        <authorList>
            <person name="Kim C.M."/>
        </authorList>
    </citation>
    <scope>NUCLEOTIDE SEQUENCE [LARGE SCALE GENOMIC DNA]</scope>
    <source>
        <strain evidence="1 2">UL070</strain>
    </source>
</reference>